<name>A0ABC8RSJ3_9AQUA</name>
<proteinExistence type="predicted"/>
<gene>
    <name evidence="2" type="ORF">ILEXP_LOCUS15896</name>
</gene>
<evidence type="ECO:0000313" key="2">
    <source>
        <dbReference type="EMBL" id="CAK9147966.1"/>
    </source>
</evidence>
<dbReference type="Proteomes" id="UP001642360">
    <property type="component" value="Unassembled WGS sequence"/>
</dbReference>
<reference evidence="2 3" key="1">
    <citation type="submission" date="2024-02" db="EMBL/GenBank/DDBJ databases">
        <authorList>
            <person name="Vignale AGUSTIN F."/>
            <person name="Sosa J E."/>
            <person name="Modenutti C."/>
        </authorList>
    </citation>
    <scope>NUCLEOTIDE SEQUENCE [LARGE SCALE GENOMIC DNA]</scope>
</reference>
<dbReference type="EMBL" id="CAUOFW020001724">
    <property type="protein sequence ID" value="CAK9147966.1"/>
    <property type="molecule type" value="Genomic_DNA"/>
</dbReference>
<protein>
    <submittedName>
        <fullName evidence="2">Uncharacterized protein</fullName>
    </submittedName>
</protein>
<keyword evidence="3" id="KW-1185">Reference proteome</keyword>
<feature type="compositionally biased region" description="Basic and acidic residues" evidence="1">
    <location>
        <begin position="36"/>
        <end position="55"/>
    </location>
</feature>
<comment type="caution">
    <text evidence="2">The sequence shown here is derived from an EMBL/GenBank/DDBJ whole genome shotgun (WGS) entry which is preliminary data.</text>
</comment>
<sequence length="164" mass="18713">MIEKTRKIVHETPTKIEEVTLVFNVSEAEKASTTTTEKEAPPHREPKPEKPASVEEVVEVEKEKEEEKITESASFKEARSLVGELPDPKKKALNELKEQVQEQVPTIPFEINISTIPQRCSTKCPEENPRFMCPMKYMITNDKAEIGQEKLTAVKKSSKFQEDE</sequence>
<dbReference type="AlphaFoldDB" id="A0ABC8RSJ3"/>
<feature type="region of interest" description="Disordered" evidence="1">
    <location>
        <begin position="27"/>
        <end position="55"/>
    </location>
</feature>
<evidence type="ECO:0000313" key="3">
    <source>
        <dbReference type="Proteomes" id="UP001642360"/>
    </source>
</evidence>
<evidence type="ECO:0000256" key="1">
    <source>
        <dbReference type="SAM" id="MobiDB-lite"/>
    </source>
</evidence>
<organism evidence="2 3">
    <name type="scientific">Ilex paraguariensis</name>
    <name type="common">yerba mate</name>
    <dbReference type="NCBI Taxonomy" id="185542"/>
    <lineage>
        <taxon>Eukaryota</taxon>
        <taxon>Viridiplantae</taxon>
        <taxon>Streptophyta</taxon>
        <taxon>Embryophyta</taxon>
        <taxon>Tracheophyta</taxon>
        <taxon>Spermatophyta</taxon>
        <taxon>Magnoliopsida</taxon>
        <taxon>eudicotyledons</taxon>
        <taxon>Gunneridae</taxon>
        <taxon>Pentapetalae</taxon>
        <taxon>asterids</taxon>
        <taxon>campanulids</taxon>
        <taxon>Aquifoliales</taxon>
        <taxon>Aquifoliaceae</taxon>
        <taxon>Ilex</taxon>
    </lineage>
</organism>
<accession>A0ABC8RSJ3</accession>